<keyword evidence="3" id="KW-0012">Acyltransferase</keyword>
<keyword evidence="3" id="KW-0808">Transferase</keyword>
<dbReference type="EMBL" id="VDGE01000001">
    <property type="protein sequence ID" value="TNC77905.1"/>
    <property type="molecule type" value="Genomic_DNA"/>
</dbReference>
<feature type="transmembrane region" description="Helical" evidence="1">
    <location>
        <begin position="207"/>
        <end position="230"/>
    </location>
</feature>
<keyword evidence="1" id="KW-0472">Membrane</keyword>
<accession>A0A5C4NVX1</accession>
<organism evidence="3 4">
    <name type="scientific">Janthinobacterium lividum</name>
    <dbReference type="NCBI Taxonomy" id="29581"/>
    <lineage>
        <taxon>Bacteria</taxon>
        <taxon>Pseudomonadati</taxon>
        <taxon>Pseudomonadota</taxon>
        <taxon>Betaproteobacteria</taxon>
        <taxon>Burkholderiales</taxon>
        <taxon>Oxalobacteraceae</taxon>
        <taxon>Janthinobacterium</taxon>
    </lineage>
</organism>
<dbReference type="AlphaFoldDB" id="A0A5C4NVX1"/>
<feature type="transmembrane region" description="Helical" evidence="1">
    <location>
        <begin position="126"/>
        <end position="144"/>
    </location>
</feature>
<feature type="transmembrane region" description="Helical" evidence="1">
    <location>
        <begin position="86"/>
        <end position="114"/>
    </location>
</feature>
<name>A0A5C4NVX1_9BURK</name>
<keyword evidence="1" id="KW-1133">Transmembrane helix</keyword>
<feature type="transmembrane region" description="Helical" evidence="1">
    <location>
        <begin position="12"/>
        <end position="32"/>
    </location>
</feature>
<dbReference type="GO" id="GO:0016747">
    <property type="term" value="F:acyltransferase activity, transferring groups other than amino-acyl groups"/>
    <property type="evidence" value="ECO:0007669"/>
    <property type="project" value="InterPro"/>
</dbReference>
<dbReference type="Proteomes" id="UP000305681">
    <property type="component" value="Unassembled WGS sequence"/>
</dbReference>
<dbReference type="InterPro" id="IPR002656">
    <property type="entry name" value="Acyl_transf_3_dom"/>
</dbReference>
<feature type="transmembrane region" description="Helical" evidence="1">
    <location>
        <begin position="183"/>
        <end position="201"/>
    </location>
</feature>
<reference evidence="3 4" key="1">
    <citation type="submission" date="2019-06" db="EMBL/GenBank/DDBJ databases">
        <title>Genome sequence of Janthinobacterium lividum UCD_MED1.</title>
        <authorList>
            <person name="De Leon M.E."/>
            <person name="Jospin G."/>
        </authorList>
    </citation>
    <scope>NUCLEOTIDE SEQUENCE [LARGE SCALE GENOMIC DNA]</scope>
    <source>
        <strain evidence="3 4">UCD_MED1</strain>
    </source>
</reference>
<feature type="transmembrane region" description="Helical" evidence="1">
    <location>
        <begin position="44"/>
        <end position="66"/>
    </location>
</feature>
<proteinExistence type="predicted"/>
<dbReference type="InterPro" id="IPR050879">
    <property type="entry name" value="Acyltransferase_3"/>
</dbReference>
<dbReference type="Pfam" id="PF01757">
    <property type="entry name" value="Acyl_transf_3"/>
    <property type="match status" value="1"/>
</dbReference>
<feature type="domain" description="Acyltransferase 3" evidence="2">
    <location>
        <begin position="8"/>
        <end position="347"/>
    </location>
</feature>
<dbReference type="GO" id="GO:0009103">
    <property type="term" value="P:lipopolysaccharide biosynthetic process"/>
    <property type="evidence" value="ECO:0007669"/>
    <property type="project" value="TreeGrafter"/>
</dbReference>
<evidence type="ECO:0000313" key="4">
    <source>
        <dbReference type="Proteomes" id="UP000305681"/>
    </source>
</evidence>
<dbReference type="PANTHER" id="PTHR23028">
    <property type="entry name" value="ACETYLTRANSFERASE"/>
    <property type="match status" value="1"/>
</dbReference>
<dbReference type="PANTHER" id="PTHR23028:SF53">
    <property type="entry name" value="ACYL_TRANSF_3 DOMAIN-CONTAINING PROTEIN"/>
    <property type="match status" value="1"/>
</dbReference>
<evidence type="ECO:0000259" key="2">
    <source>
        <dbReference type="Pfam" id="PF01757"/>
    </source>
</evidence>
<comment type="caution">
    <text evidence="3">The sequence shown here is derived from an EMBL/GenBank/DDBJ whole genome shotgun (WGS) entry which is preliminary data.</text>
</comment>
<keyword evidence="1" id="KW-0812">Transmembrane</keyword>
<feature type="transmembrane region" description="Helical" evidence="1">
    <location>
        <begin position="303"/>
        <end position="320"/>
    </location>
</feature>
<evidence type="ECO:0000256" key="1">
    <source>
        <dbReference type="SAM" id="Phobius"/>
    </source>
</evidence>
<dbReference type="GO" id="GO:0016020">
    <property type="term" value="C:membrane"/>
    <property type="evidence" value="ECO:0007669"/>
    <property type="project" value="TreeGrafter"/>
</dbReference>
<feature type="transmembrane region" description="Helical" evidence="1">
    <location>
        <begin position="266"/>
        <end position="287"/>
    </location>
</feature>
<protein>
    <submittedName>
        <fullName evidence="3">Acyltransferase</fullName>
    </submittedName>
</protein>
<gene>
    <name evidence="3" type="ORF">FHI69_00985</name>
</gene>
<sequence>MPLHTRNNQIDALRGAAILCVLVLHFALAYGLKNSPLEVLPSWLLRAAYQGNYGVTMFFVISGYLITSTSLRRWGDLARIDLAAFYVYRIARLLPALLLALSIIVLLGVLDVPFFANSDGGKDLPASYFVIAIASVLTFWHNVLMQSAGYFNYCLNVYWSLSVEEMFYLLLPLSCRVLRQRHWTVLLCGAAIVAGPIYRSLHADNEIYFMYGYVACFDAIAIGCLTALLTQHWQPGARAGRFLRWTAGLALAALYVRGIGGHEVFGFTWIALAGAAFIVGATAAPAIGRGRSGPLQWLGRHSYELYLFHIIVLAGMRNVVDKAGLGHAERLPWLALFLAATALAAALVARYVSDPANAALRRRFRGTARAAPACSGGSPGAVP</sequence>
<feature type="transmembrane region" description="Helical" evidence="1">
    <location>
        <begin position="242"/>
        <end position="260"/>
    </location>
</feature>
<evidence type="ECO:0000313" key="3">
    <source>
        <dbReference type="EMBL" id="TNC77905.1"/>
    </source>
</evidence>
<feature type="transmembrane region" description="Helical" evidence="1">
    <location>
        <begin position="332"/>
        <end position="353"/>
    </location>
</feature>